<feature type="chain" id="PRO_5046375885" description="NodB homology domain-containing protein" evidence="1">
    <location>
        <begin position="24"/>
        <end position="647"/>
    </location>
</feature>
<evidence type="ECO:0000313" key="3">
    <source>
        <dbReference type="Proteomes" id="UP001500325"/>
    </source>
</evidence>
<evidence type="ECO:0000256" key="1">
    <source>
        <dbReference type="SAM" id="SignalP"/>
    </source>
</evidence>
<comment type="caution">
    <text evidence="2">The sequence shown here is derived from an EMBL/GenBank/DDBJ whole genome shotgun (WGS) entry which is preliminary data.</text>
</comment>
<keyword evidence="3" id="KW-1185">Reference proteome</keyword>
<dbReference type="EMBL" id="BAABIC010000002">
    <property type="protein sequence ID" value="GAA4676755.1"/>
    <property type="molecule type" value="Genomic_DNA"/>
</dbReference>
<sequence length="647" mass="68318">MTRRAVPVVPVVLLLLASLVATALTTPPASAASPRVEMRVLVVTDGQPEVEAVRDALTAGGVPIDVVDLADPVRPHLDAAALTLPDDVPHSRYQGVVLPNESPEALTPAELAAVHDLEREFGLRQINALITALPATGLAEPSDTTGWSGQVDGITTQLTPAAKADGFGDMRGPVPVDGDTWAEIGTPLPGYTPLLTATSPDGGRSGAVAGVLAVDGREELGLALTFEAGSTQFTALAPGLIEWLTRGTHLGVRRDWFAVHVDDVLLPDARWVVGAHCAYGADCPPGIAAVPTIRMTAADVEYAAAWSAQHGLRLDLAFNGAGSAAAVPNGEDPLLAALVAHKTAFGFLNHTWSHLYLGCVRDYSVTPWRCATVPILGWTRYVPGSEIEDQIARNLEFARVHGLPLDPEELVTGEHSGLRGDEEMAEDNPWLAGALDAEGVRTIASDASKEPAQRRIGAALTVPRHPIDLDYDTATFAETVDQYAWSHTSRADGGDGTCEADGGCVPALERSDPAAAFAQVIVLAEAAKALGHVLGNDPRPHYVHQPQLTEDRTLYPVLEKVLDGHGALYTEARPVLVPTMTQSRDELRRQADWAAAAPTVRAWVQDGAVTVVGDGLVPLTMPAGSSFGEAYGTTRSAWVQVSGERRV</sequence>
<feature type="signal peptide" evidence="1">
    <location>
        <begin position="1"/>
        <end position="23"/>
    </location>
</feature>
<evidence type="ECO:0008006" key="4">
    <source>
        <dbReference type="Google" id="ProtNLM"/>
    </source>
</evidence>
<name>A0ABP8W224_9PSEU</name>
<evidence type="ECO:0000313" key="2">
    <source>
        <dbReference type="EMBL" id="GAA4676755.1"/>
    </source>
</evidence>
<protein>
    <recommendedName>
        <fullName evidence="4">NodB homology domain-containing protein</fullName>
    </recommendedName>
</protein>
<proteinExistence type="predicted"/>
<organism evidence="2 3">
    <name type="scientific">Pseudonocardia yuanmonensis</name>
    <dbReference type="NCBI Taxonomy" id="1095914"/>
    <lineage>
        <taxon>Bacteria</taxon>
        <taxon>Bacillati</taxon>
        <taxon>Actinomycetota</taxon>
        <taxon>Actinomycetes</taxon>
        <taxon>Pseudonocardiales</taxon>
        <taxon>Pseudonocardiaceae</taxon>
        <taxon>Pseudonocardia</taxon>
    </lineage>
</organism>
<reference evidence="3" key="1">
    <citation type="journal article" date="2019" name="Int. J. Syst. Evol. Microbiol.">
        <title>The Global Catalogue of Microorganisms (GCM) 10K type strain sequencing project: providing services to taxonomists for standard genome sequencing and annotation.</title>
        <authorList>
            <consortium name="The Broad Institute Genomics Platform"/>
            <consortium name="The Broad Institute Genome Sequencing Center for Infectious Disease"/>
            <person name="Wu L."/>
            <person name="Ma J."/>
        </authorList>
    </citation>
    <scope>NUCLEOTIDE SEQUENCE [LARGE SCALE GENOMIC DNA]</scope>
    <source>
        <strain evidence="3">JCM 18055</strain>
    </source>
</reference>
<accession>A0ABP8W224</accession>
<dbReference type="RefSeq" id="WP_345378207.1">
    <property type="nucleotide sequence ID" value="NZ_BAABIC010000002.1"/>
</dbReference>
<keyword evidence="1" id="KW-0732">Signal</keyword>
<dbReference type="Proteomes" id="UP001500325">
    <property type="component" value="Unassembled WGS sequence"/>
</dbReference>
<gene>
    <name evidence="2" type="ORF">GCM10023215_06440</name>
</gene>